<dbReference type="PROSITE" id="PS51123">
    <property type="entry name" value="OMPA_2"/>
    <property type="match status" value="1"/>
</dbReference>
<comment type="subcellular location">
    <subcellularLocation>
        <location evidence="1">Cell outer membrane</location>
    </subcellularLocation>
</comment>
<dbReference type="InterPro" id="IPR006664">
    <property type="entry name" value="OMP_bac"/>
</dbReference>
<accession>A0A426QJ45</accession>
<keyword evidence="7" id="KW-1185">Reference proteome</keyword>
<evidence type="ECO:0000259" key="5">
    <source>
        <dbReference type="PROSITE" id="PS51123"/>
    </source>
</evidence>
<evidence type="ECO:0000256" key="1">
    <source>
        <dbReference type="ARBA" id="ARBA00004442"/>
    </source>
</evidence>
<evidence type="ECO:0000256" key="3">
    <source>
        <dbReference type="ARBA" id="ARBA00023237"/>
    </source>
</evidence>
<evidence type="ECO:0000256" key="4">
    <source>
        <dbReference type="PROSITE-ProRule" id="PRU00473"/>
    </source>
</evidence>
<evidence type="ECO:0000256" key="2">
    <source>
        <dbReference type="ARBA" id="ARBA00023136"/>
    </source>
</evidence>
<gene>
    <name evidence="6" type="ORF">D6C00_07375</name>
</gene>
<dbReference type="PANTHER" id="PTHR30329:SF21">
    <property type="entry name" value="LIPOPROTEIN YIAD-RELATED"/>
    <property type="match status" value="1"/>
</dbReference>
<dbReference type="PRINTS" id="PR01021">
    <property type="entry name" value="OMPADOMAIN"/>
</dbReference>
<dbReference type="SUPFAM" id="SSF103088">
    <property type="entry name" value="OmpA-like"/>
    <property type="match status" value="1"/>
</dbReference>
<dbReference type="CDD" id="cd07185">
    <property type="entry name" value="OmpA_C-like"/>
    <property type="match status" value="1"/>
</dbReference>
<dbReference type="Pfam" id="PF00691">
    <property type="entry name" value="OmpA"/>
    <property type="match status" value="1"/>
</dbReference>
<dbReference type="AlphaFoldDB" id="A0A426QJ45"/>
<dbReference type="Proteomes" id="UP000287798">
    <property type="component" value="Unassembled WGS sequence"/>
</dbReference>
<sequence length="304" mass="33809">MTQKYTPGLTYDKIRRNTASECRRRIDSRGSGSSLSVSEPCHIFRRYTMPGCARAGTGWRLSCLRECIPQTNNEETQMFRNMFGDTPRLSRVGAGLITGLSLLAVPAAQADEPSGYVTDSPGTIVRTDFGECVHTSSWKEGMAIMECEPKLAEANRPEPETEVAAMEPEPEPEPVLRRISLSSDTYFEFDKAELTQEGKDKLGDIARTLKQSRDPSIRIVGHTDQIGSEEYNLKLSRERAQVVERYLLEQGVPAQALEVQAMGEANPVKQCEGMRGQALIDCLGPNRRTDIEFSAFEVVEDPAR</sequence>
<evidence type="ECO:0000313" key="6">
    <source>
        <dbReference type="EMBL" id="RRQ21784.1"/>
    </source>
</evidence>
<dbReference type="PANTHER" id="PTHR30329">
    <property type="entry name" value="STATOR ELEMENT OF FLAGELLAR MOTOR COMPLEX"/>
    <property type="match status" value="1"/>
</dbReference>
<reference evidence="6 7" key="1">
    <citation type="journal article" date="2010" name="Int. J. Syst. Evol. Microbiol.">
        <title>Thiohalobacter thiocyanaticus gen. nov., sp. nov., a moderately halophilic, sulfur-oxidizing gammaproteobacterium from hypersaline lakes, that utilizes thiocyanate.</title>
        <authorList>
            <person name="Sorokin D.Y."/>
            <person name="Kovaleva O.L."/>
            <person name="Tourova T.P."/>
            <person name="Muyzer G."/>
        </authorList>
    </citation>
    <scope>NUCLEOTIDE SEQUENCE [LARGE SCALE GENOMIC DNA]</scope>
    <source>
        <strain evidence="6 7">Hrh1</strain>
    </source>
</reference>
<dbReference type="InterPro" id="IPR050330">
    <property type="entry name" value="Bact_OuterMem_StrucFunc"/>
</dbReference>
<keyword evidence="3" id="KW-0998">Cell outer membrane</keyword>
<comment type="caution">
    <text evidence="6">The sequence shown here is derived from an EMBL/GenBank/DDBJ whole genome shotgun (WGS) entry which is preliminary data.</text>
</comment>
<dbReference type="GO" id="GO:0009279">
    <property type="term" value="C:cell outer membrane"/>
    <property type="evidence" value="ECO:0007669"/>
    <property type="project" value="UniProtKB-SubCell"/>
</dbReference>
<dbReference type="InterPro" id="IPR036737">
    <property type="entry name" value="OmpA-like_sf"/>
</dbReference>
<keyword evidence="2 4" id="KW-0472">Membrane</keyword>
<proteinExistence type="predicted"/>
<dbReference type="Gene3D" id="3.30.1330.60">
    <property type="entry name" value="OmpA-like domain"/>
    <property type="match status" value="1"/>
</dbReference>
<protein>
    <submittedName>
        <fullName evidence="6">OmpA family protein</fullName>
    </submittedName>
</protein>
<organism evidence="6 7">
    <name type="scientific">Thiohalobacter thiocyanaticus</name>
    <dbReference type="NCBI Taxonomy" id="585455"/>
    <lineage>
        <taxon>Bacteria</taxon>
        <taxon>Pseudomonadati</taxon>
        <taxon>Pseudomonadota</taxon>
        <taxon>Gammaproteobacteria</taxon>
        <taxon>Thiohalobacterales</taxon>
        <taxon>Thiohalobacteraceae</taxon>
        <taxon>Thiohalobacter</taxon>
    </lineage>
</organism>
<name>A0A426QJ45_9GAMM</name>
<dbReference type="EMBL" id="QZMU01000001">
    <property type="protein sequence ID" value="RRQ21784.1"/>
    <property type="molecule type" value="Genomic_DNA"/>
</dbReference>
<dbReference type="InterPro" id="IPR006665">
    <property type="entry name" value="OmpA-like"/>
</dbReference>
<evidence type="ECO:0000313" key="7">
    <source>
        <dbReference type="Proteomes" id="UP000287798"/>
    </source>
</evidence>
<feature type="domain" description="OmpA-like" evidence="5">
    <location>
        <begin position="174"/>
        <end position="297"/>
    </location>
</feature>